<keyword evidence="6" id="KW-0805">Transcription regulation</keyword>
<accession>A0A7R8WPN8</accession>
<protein>
    <submittedName>
        <fullName evidence="9">Uncharacterized protein</fullName>
    </submittedName>
</protein>
<dbReference type="GO" id="GO:0008270">
    <property type="term" value="F:zinc ion binding"/>
    <property type="evidence" value="ECO:0007669"/>
    <property type="project" value="UniProtKB-KW"/>
</dbReference>
<keyword evidence="8" id="KW-0539">Nucleus</keyword>
<reference evidence="9" key="1">
    <citation type="submission" date="2020-11" db="EMBL/GenBank/DDBJ databases">
        <authorList>
            <person name="Tran Van P."/>
        </authorList>
    </citation>
    <scope>NUCLEOTIDE SEQUENCE</scope>
</reference>
<dbReference type="GO" id="GO:0005634">
    <property type="term" value="C:nucleus"/>
    <property type="evidence" value="ECO:0007669"/>
    <property type="project" value="UniProtKB-SubCell"/>
</dbReference>
<feature type="non-terminal residue" evidence="9">
    <location>
        <position position="80"/>
    </location>
</feature>
<keyword evidence="4" id="KW-0863">Zinc-finger</keyword>
<comment type="subcellular location">
    <subcellularLocation>
        <location evidence="1">Nucleus</location>
    </subcellularLocation>
</comment>
<organism evidence="9">
    <name type="scientific">Cyprideis torosa</name>
    <dbReference type="NCBI Taxonomy" id="163714"/>
    <lineage>
        <taxon>Eukaryota</taxon>
        <taxon>Metazoa</taxon>
        <taxon>Ecdysozoa</taxon>
        <taxon>Arthropoda</taxon>
        <taxon>Crustacea</taxon>
        <taxon>Oligostraca</taxon>
        <taxon>Ostracoda</taxon>
        <taxon>Podocopa</taxon>
        <taxon>Podocopida</taxon>
        <taxon>Cytherocopina</taxon>
        <taxon>Cytheroidea</taxon>
        <taxon>Cytherideidae</taxon>
        <taxon>Cyprideis</taxon>
    </lineage>
</organism>
<dbReference type="OrthoDB" id="1095242at2759"/>
<evidence type="ECO:0000313" key="9">
    <source>
        <dbReference type="EMBL" id="CAD7232690.1"/>
    </source>
</evidence>
<keyword evidence="3" id="KW-0677">Repeat</keyword>
<dbReference type="AlphaFoldDB" id="A0A7R8WPN8"/>
<name>A0A7R8WPN8_9CRUS</name>
<evidence type="ECO:0000256" key="5">
    <source>
        <dbReference type="ARBA" id="ARBA00022833"/>
    </source>
</evidence>
<evidence type="ECO:0000256" key="2">
    <source>
        <dbReference type="ARBA" id="ARBA00022723"/>
    </source>
</evidence>
<evidence type="ECO:0000256" key="8">
    <source>
        <dbReference type="ARBA" id="ARBA00023242"/>
    </source>
</evidence>
<sequence>MAESKVVEIGESRLESLSNVAVEDKVESHSSPEKERSLKRKKMILKRSAERKTARKHECAVCGNCFKWQSALKRHERVHS</sequence>
<evidence type="ECO:0000256" key="3">
    <source>
        <dbReference type="ARBA" id="ARBA00022737"/>
    </source>
</evidence>
<evidence type="ECO:0000256" key="4">
    <source>
        <dbReference type="ARBA" id="ARBA00022771"/>
    </source>
</evidence>
<gene>
    <name evidence="9" type="ORF">CTOB1V02_LOCUS10521</name>
</gene>
<dbReference type="InterPro" id="IPR036236">
    <property type="entry name" value="Znf_C2H2_sf"/>
</dbReference>
<dbReference type="EMBL" id="OB665000">
    <property type="protein sequence ID" value="CAD7232690.1"/>
    <property type="molecule type" value="Genomic_DNA"/>
</dbReference>
<dbReference type="SUPFAM" id="SSF57667">
    <property type="entry name" value="beta-beta-alpha zinc fingers"/>
    <property type="match status" value="1"/>
</dbReference>
<keyword evidence="2" id="KW-0479">Metal-binding</keyword>
<dbReference type="FunFam" id="3.30.160.60:FF:000012">
    <property type="entry name" value="RB-associated KRAB zinc finger protein-like"/>
    <property type="match status" value="1"/>
</dbReference>
<dbReference type="InterPro" id="IPR013087">
    <property type="entry name" value="Znf_C2H2_type"/>
</dbReference>
<keyword evidence="7" id="KW-0804">Transcription</keyword>
<keyword evidence="5" id="KW-0862">Zinc</keyword>
<dbReference type="PROSITE" id="PS50157">
    <property type="entry name" value="ZINC_FINGER_C2H2_2"/>
    <property type="match status" value="1"/>
</dbReference>
<dbReference type="PROSITE" id="PS00028">
    <property type="entry name" value="ZINC_FINGER_C2H2_1"/>
    <property type="match status" value="1"/>
</dbReference>
<evidence type="ECO:0000256" key="1">
    <source>
        <dbReference type="ARBA" id="ARBA00004123"/>
    </source>
</evidence>
<proteinExistence type="predicted"/>
<evidence type="ECO:0000256" key="7">
    <source>
        <dbReference type="ARBA" id="ARBA00023163"/>
    </source>
</evidence>
<evidence type="ECO:0000256" key="6">
    <source>
        <dbReference type="ARBA" id="ARBA00023015"/>
    </source>
</evidence>
<dbReference type="Gene3D" id="3.30.160.60">
    <property type="entry name" value="Classic Zinc Finger"/>
    <property type="match status" value="1"/>
</dbReference>